<comment type="caution">
    <text evidence="2">The sequence shown here is derived from an EMBL/GenBank/DDBJ whole genome shotgun (WGS) entry which is preliminary data.</text>
</comment>
<keyword evidence="1" id="KW-1133">Transmembrane helix</keyword>
<dbReference type="AlphaFoldDB" id="A0AAN4Y7Y2"/>
<evidence type="ECO:0000313" key="3">
    <source>
        <dbReference type="Proteomes" id="UP001165205"/>
    </source>
</evidence>
<sequence>MSSLQEVIQQVNSRRLWRGAALLVLVAFSSPVFVLTLAPVYGSAPSHIFHGYGVAITAALGWFLKDFIQQVTNRRAVYLLPVVAFWYPTIQYFLLQQSSSFGNPTGAVITEVVAFYPFVLLSVACAAKLVQAGLNLERYGDLAKEHIPLISSGLGVGTTPAALITHGIETTIVEIDPVVHKFASKYFHLPPNHIAAIEDATLFVDRALKSPQPNQYDYIVHDVFTGGAEPIELFSIEFLGGLNSLLKEDGVIAMAVFPSCRYFREDAGEEGNGDFTNMVIFCKKDSATPLRFRDPVPADFLDSKFRETYLVPKHEIDPAIFTTVTGGQRVLRTKDTGKLYRWQDQGALEHWGIMRKVLPDAVWENW</sequence>
<gene>
    <name evidence="2" type="ORF">Aory04_000168600</name>
</gene>
<organism evidence="2 3">
    <name type="scientific">Aspergillus oryzae</name>
    <name type="common">Yellow koji mold</name>
    <dbReference type="NCBI Taxonomy" id="5062"/>
    <lineage>
        <taxon>Eukaryota</taxon>
        <taxon>Fungi</taxon>
        <taxon>Dikarya</taxon>
        <taxon>Ascomycota</taxon>
        <taxon>Pezizomycotina</taxon>
        <taxon>Eurotiomycetes</taxon>
        <taxon>Eurotiomycetidae</taxon>
        <taxon>Eurotiales</taxon>
        <taxon>Aspergillaceae</taxon>
        <taxon>Aspergillus</taxon>
        <taxon>Aspergillus subgen. Circumdati</taxon>
    </lineage>
</organism>
<protein>
    <submittedName>
        <fullName evidence="2">Unnamed protein product</fullName>
    </submittedName>
</protein>
<dbReference type="Pfam" id="PF01564">
    <property type="entry name" value="Spermine_synth"/>
    <property type="match status" value="1"/>
</dbReference>
<dbReference type="SUPFAM" id="SSF53335">
    <property type="entry name" value="S-adenosyl-L-methionine-dependent methyltransferases"/>
    <property type="match status" value="1"/>
</dbReference>
<proteinExistence type="predicted"/>
<evidence type="ECO:0000256" key="1">
    <source>
        <dbReference type="SAM" id="Phobius"/>
    </source>
</evidence>
<feature type="transmembrane region" description="Helical" evidence="1">
    <location>
        <begin position="20"/>
        <end position="41"/>
    </location>
</feature>
<dbReference type="EMBL" id="BSYA01000011">
    <property type="protein sequence ID" value="GMG24438.1"/>
    <property type="molecule type" value="Genomic_DNA"/>
</dbReference>
<evidence type="ECO:0000313" key="2">
    <source>
        <dbReference type="EMBL" id="GMG24438.1"/>
    </source>
</evidence>
<dbReference type="InterPro" id="IPR029063">
    <property type="entry name" value="SAM-dependent_MTases_sf"/>
</dbReference>
<feature type="transmembrane region" description="Helical" evidence="1">
    <location>
        <begin position="107"/>
        <end position="130"/>
    </location>
</feature>
<accession>A0AAN4Y7Y2</accession>
<feature type="transmembrane region" description="Helical" evidence="1">
    <location>
        <begin position="47"/>
        <end position="64"/>
    </location>
</feature>
<feature type="transmembrane region" description="Helical" evidence="1">
    <location>
        <begin position="76"/>
        <end position="95"/>
    </location>
</feature>
<dbReference type="Proteomes" id="UP001165205">
    <property type="component" value="Unassembled WGS sequence"/>
</dbReference>
<dbReference type="Gene3D" id="3.40.50.150">
    <property type="entry name" value="Vaccinia Virus protein VP39"/>
    <property type="match status" value="1"/>
</dbReference>
<dbReference type="NCBIfam" id="NF037959">
    <property type="entry name" value="MFS_SpdSyn"/>
    <property type="match status" value="1"/>
</dbReference>
<name>A0AAN4Y7Y2_ASPOZ</name>
<reference evidence="2" key="1">
    <citation type="submission" date="2023-04" db="EMBL/GenBank/DDBJ databases">
        <title>Aspergillus oryzae NBRC 4228.</title>
        <authorList>
            <person name="Ichikawa N."/>
            <person name="Sato H."/>
            <person name="Tonouchi N."/>
        </authorList>
    </citation>
    <scope>NUCLEOTIDE SEQUENCE</scope>
    <source>
        <strain evidence="2">NBRC 4228</strain>
    </source>
</reference>
<keyword evidence="1" id="KW-0472">Membrane</keyword>
<keyword evidence="1" id="KW-0812">Transmembrane</keyword>